<dbReference type="AlphaFoldDB" id="E6SUL1"/>
<dbReference type="PATRIC" id="fig|693979.3.peg.1451"/>
<sequence length="236" mass="25661">MKKLILILALLVTMFASCDDGRIYEKTVVVPEEGFTLKLTGNISGISNWPDKYSVVIAGFGENSEYAIISKIIPAPSVDGGSVQVTLSGIGDDVTTLELCVLNRLRKRIVSYKTLNDLTADADTIYMDASTVDVGMYSTIQNKVFNENCVGCHGRSNFAAKNLFLTDGKSYDALVNRASNVDTEKLLVSPGSAQESFLHFVLNRNGDTQHDHADILSTKTSLLTLIDDWIDGGAKQ</sequence>
<dbReference type="RefSeq" id="WP_013546969.1">
    <property type="nucleotide sequence ID" value="NC_014933.1"/>
</dbReference>
<evidence type="ECO:0000256" key="1">
    <source>
        <dbReference type="SAM" id="SignalP"/>
    </source>
</evidence>
<evidence type="ECO:0008006" key="4">
    <source>
        <dbReference type="Google" id="ProtNLM"/>
    </source>
</evidence>
<evidence type="ECO:0000313" key="3">
    <source>
        <dbReference type="Proteomes" id="UP000008630"/>
    </source>
</evidence>
<organism evidence="2 3">
    <name type="scientific">Bacteroides helcogenes (strain ATCC 35417 / DSM 20613 / JCM 6297 / CCUG 15421 / P 36-108)</name>
    <dbReference type="NCBI Taxonomy" id="693979"/>
    <lineage>
        <taxon>Bacteria</taxon>
        <taxon>Pseudomonadati</taxon>
        <taxon>Bacteroidota</taxon>
        <taxon>Bacteroidia</taxon>
        <taxon>Bacteroidales</taxon>
        <taxon>Bacteroidaceae</taxon>
        <taxon>Bacteroides</taxon>
    </lineage>
</organism>
<keyword evidence="1" id="KW-0732">Signal</keyword>
<dbReference type="STRING" id="693979.Bache_1369"/>
<dbReference type="OrthoDB" id="1100645at2"/>
<gene>
    <name evidence="2" type="ordered locus">Bache_1369</name>
</gene>
<keyword evidence="3" id="KW-1185">Reference proteome</keyword>
<dbReference type="EMBL" id="CP002352">
    <property type="protein sequence ID" value="ADV43375.1"/>
    <property type="molecule type" value="Genomic_DNA"/>
</dbReference>
<dbReference type="KEGG" id="bhl:Bache_1369"/>
<dbReference type="HOGENOM" id="CLU_1179317_0_0_10"/>
<reference evidence="2 3" key="2">
    <citation type="journal article" date="2011" name="Stand. Genomic Sci.">
        <title>Complete genome sequence of Bacteroides helcogenes type strain (P 36-108).</title>
        <authorList>
            <person name="Pati A."/>
            <person name="Gronow S."/>
            <person name="Zeytun A."/>
            <person name="Lapidus A."/>
            <person name="Nolan M."/>
            <person name="Hammon N."/>
            <person name="Deshpande S."/>
            <person name="Cheng J.F."/>
            <person name="Tapia R."/>
            <person name="Han C."/>
            <person name="Goodwin L."/>
            <person name="Pitluck S."/>
            <person name="Liolios K."/>
            <person name="Pagani I."/>
            <person name="Ivanova N."/>
            <person name="Mavromatis K."/>
            <person name="Chen A."/>
            <person name="Palaniappan K."/>
            <person name="Land M."/>
            <person name="Hauser L."/>
            <person name="Chang Y.J."/>
            <person name="Jeffries C.D."/>
            <person name="Detter J.C."/>
            <person name="Brambilla E."/>
            <person name="Rohde M."/>
            <person name="Goker M."/>
            <person name="Woyke T."/>
            <person name="Bristow J."/>
            <person name="Eisen J.A."/>
            <person name="Markowitz V."/>
            <person name="Hugenholtz P."/>
            <person name="Kyrpides N.C."/>
            <person name="Klenk H.P."/>
            <person name="Lucas S."/>
        </authorList>
    </citation>
    <scope>NUCLEOTIDE SEQUENCE [LARGE SCALE GENOMIC DNA]</scope>
    <source>
        <strain evidence="3">ATCC 35417 / DSM 20613 / JCM 6297 / CCUG 15421 / P 36-108</strain>
    </source>
</reference>
<dbReference type="Proteomes" id="UP000008630">
    <property type="component" value="Chromosome"/>
</dbReference>
<protein>
    <recommendedName>
        <fullName evidence="4">Cytochrome c domain-containing protein</fullName>
    </recommendedName>
</protein>
<dbReference type="eggNOG" id="ENOG50320I7">
    <property type="taxonomic scope" value="Bacteria"/>
</dbReference>
<accession>E6SUL1</accession>
<name>E6SUL1_BACT6</name>
<proteinExistence type="predicted"/>
<dbReference type="PROSITE" id="PS51257">
    <property type="entry name" value="PROKAR_LIPOPROTEIN"/>
    <property type="match status" value="1"/>
</dbReference>
<feature type="signal peptide" evidence="1">
    <location>
        <begin position="1"/>
        <end position="18"/>
    </location>
</feature>
<feature type="chain" id="PRO_5003209422" description="Cytochrome c domain-containing protein" evidence="1">
    <location>
        <begin position="19"/>
        <end position="236"/>
    </location>
</feature>
<reference key="1">
    <citation type="submission" date="2010-11" db="EMBL/GenBank/DDBJ databases">
        <title>The complete genome of Bacteroides helcogenes P 36-108.</title>
        <authorList>
            <consortium name="US DOE Joint Genome Institute (JGI-PGF)"/>
            <person name="Lucas S."/>
            <person name="Copeland A."/>
            <person name="Lapidus A."/>
            <person name="Bruce D."/>
            <person name="Goodwin L."/>
            <person name="Pitluck S."/>
            <person name="Kyrpides N."/>
            <person name="Mavromatis K."/>
            <person name="Ivanova N."/>
            <person name="Zeytun A."/>
            <person name="Brettin T."/>
            <person name="Detter J.C."/>
            <person name="Tapia R."/>
            <person name="Han C."/>
            <person name="Land M."/>
            <person name="Hauser L."/>
            <person name="Markowitz V."/>
            <person name="Cheng J.-F."/>
            <person name="Hugenholtz P."/>
            <person name="Woyke T."/>
            <person name="Wu D."/>
            <person name="Gronow S."/>
            <person name="Wellnitz S."/>
            <person name="Brambilla E."/>
            <person name="Klenk H.-P."/>
            <person name="Eisen J.A."/>
        </authorList>
    </citation>
    <scope>NUCLEOTIDE SEQUENCE</scope>
    <source>
        <strain>P 36-108</strain>
    </source>
</reference>
<evidence type="ECO:0000313" key="2">
    <source>
        <dbReference type="EMBL" id="ADV43375.1"/>
    </source>
</evidence>